<dbReference type="Proteomes" id="UP000642284">
    <property type="component" value="Unassembled WGS sequence"/>
</dbReference>
<keyword evidence="2" id="KW-1185">Reference proteome</keyword>
<organism evidence="1 2">
    <name type="scientific">Streptomyces polyasparticus</name>
    <dbReference type="NCBI Taxonomy" id="2767826"/>
    <lineage>
        <taxon>Bacteria</taxon>
        <taxon>Bacillati</taxon>
        <taxon>Actinomycetota</taxon>
        <taxon>Actinomycetes</taxon>
        <taxon>Kitasatosporales</taxon>
        <taxon>Streptomycetaceae</taxon>
        <taxon>Streptomyces</taxon>
    </lineage>
</organism>
<comment type="caution">
    <text evidence="1">The sequence shown here is derived from an EMBL/GenBank/DDBJ whole genome shotgun (WGS) entry which is preliminary data.</text>
</comment>
<evidence type="ECO:0000313" key="1">
    <source>
        <dbReference type="EMBL" id="MBC9711332.1"/>
    </source>
</evidence>
<dbReference type="EMBL" id="JACTVJ010000001">
    <property type="protein sequence ID" value="MBC9711332.1"/>
    <property type="molecule type" value="Genomic_DNA"/>
</dbReference>
<protein>
    <submittedName>
        <fullName evidence="1">Uncharacterized protein</fullName>
    </submittedName>
</protein>
<reference evidence="1 2" key="1">
    <citation type="submission" date="2020-08" db="EMBL/GenBank/DDBJ databases">
        <title>Genemic of Streptomyces polyaspartic.</title>
        <authorList>
            <person name="Liu W."/>
        </authorList>
    </citation>
    <scope>NUCLEOTIDE SEQUENCE [LARGE SCALE GENOMIC DNA]</scope>
    <source>
        <strain evidence="1 2">TRM66268-LWL</strain>
    </source>
</reference>
<accession>A0ABR7S8S5</accession>
<evidence type="ECO:0000313" key="2">
    <source>
        <dbReference type="Proteomes" id="UP000642284"/>
    </source>
</evidence>
<proteinExistence type="predicted"/>
<sequence>MPPVAMVPVAQIFAKDAPGPWWSDGAELLQVLWCPNAHRDPPEDQADGSPVVTLRRRRLDELTDARVVEPAVPVRHEEYGFLPEPCALRAGQPIMDFPFREVLPAELQPKLEELVEATGHGKGDVITRVAGWKLGGWPTRHLTAPMDFACTECGTTLTLLFTAASDDLTTAVVVGRFGDLRVFTCPADAGHPFVVDVH</sequence>
<gene>
    <name evidence="1" type="ORF">H9Y04_01950</name>
</gene>
<name>A0ABR7S8S5_9ACTN</name>